<dbReference type="InterPro" id="IPR027640">
    <property type="entry name" value="Kinesin-like_fam"/>
</dbReference>
<evidence type="ECO:0000256" key="2">
    <source>
        <dbReference type="ARBA" id="ARBA00023175"/>
    </source>
</evidence>
<dbReference type="GO" id="GO:0003777">
    <property type="term" value="F:microtubule motor activity"/>
    <property type="evidence" value="ECO:0007669"/>
    <property type="project" value="InterPro"/>
</dbReference>
<dbReference type="PANTHER" id="PTHR47969">
    <property type="entry name" value="CHROMOSOME-ASSOCIATED KINESIN KIF4A-RELATED"/>
    <property type="match status" value="1"/>
</dbReference>
<dbReference type="SUPFAM" id="SSF52540">
    <property type="entry name" value="P-loop containing nucleoside triphosphate hydrolases"/>
    <property type="match status" value="1"/>
</dbReference>
<gene>
    <name evidence="7" type="primary">KIF22_5</name>
    <name evidence="7" type="ORF">g.50245</name>
</gene>
<accession>A0A1D1XRF0</accession>
<keyword evidence="2 4" id="KW-0505">Motor protein</keyword>
<feature type="region of interest" description="Disordered" evidence="5">
    <location>
        <begin position="591"/>
        <end position="612"/>
    </location>
</feature>
<evidence type="ECO:0000256" key="3">
    <source>
        <dbReference type="ARBA" id="ARBA00061615"/>
    </source>
</evidence>
<dbReference type="EMBL" id="GDJX01023005">
    <property type="protein sequence ID" value="JAT44931.1"/>
    <property type="molecule type" value="Transcribed_RNA"/>
</dbReference>
<sequence>INLSPHASRGNPILAPAATFSGLWQQFSDPRRAGFEAERSAMESSTDSAKADGGPKTHLPWPGRVRIVGRIRPFREKEIATPAISDAQRPPPLPLERPRQWISVMKPSGDHAVVVMGGQEEAASASRRSETYKLDWCYEQEEDISKIFSREVKPLLEGVFHGLNASILAYGARDSGKTQLLEGCDEKPGLSFLVMQEILAHGEKILKDVMISLYEVHQDHVFDLIKDHEVQVLEDAGGKVQLKGLSQVPVQSMLEFKRLYNDCSQQTPLGKDVTSVTYRRHKGLIAYVQCFHKNSNSFLVGRMNIIDLAGYEDTKQKKAGPHLIENSRINKSLYALQNVVSALNAGDGHVPYRESKLTHLLKDFISRESLALMITCLKPTPCLDTSQVVSISSRSCLAVNGSHSNSIKKKSGQRPILWHSPSPDRRHIQLPSAGRDQAFSISMKKLGVPSFGAAKNKAHAMKSLPVHKKLFNTRSPSMKSVEDEPFQSVVIGKESLRQEAQGNATSISNVLEPSIQNNSTNMEASELPTQDSFQTDEQQNLKDVNIISQVNWTDTPRGGSSPPISERLREISNTLKLLSCQPLNVMSHEKDVSCNRRDGEDGTDSMEPKTPICRSNFRASDMWDVGKSGTPKEMFKARSAGLKNSMVQECLNFLNNANKEELKELKGIGEKRLSYILELREENPEPFKELNDLEQIGLTPKQAKGLVRNVIAEFFT</sequence>
<dbReference type="GO" id="GO:0005874">
    <property type="term" value="C:microtubule"/>
    <property type="evidence" value="ECO:0007669"/>
    <property type="project" value="UniProtKB-KW"/>
</dbReference>
<feature type="region of interest" description="Disordered" evidence="5">
    <location>
        <begin position="38"/>
        <end position="60"/>
    </location>
</feature>
<feature type="binding site" evidence="4">
    <location>
        <begin position="171"/>
        <end position="178"/>
    </location>
    <ligand>
        <name>ATP</name>
        <dbReference type="ChEBI" id="CHEBI:30616"/>
    </ligand>
</feature>
<protein>
    <submittedName>
        <fullName evidence="7">Kinesin-like protein KIF22</fullName>
    </submittedName>
</protein>
<dbReference type="Gene3D" id="3.40.850.10">
    <property type="entry name" value="Kinesin motor domain"/>
    <property type="match status" value="1"/>
</dbReference>
<dbReference type="InterPro" id="IPR036961">
    <property type="entry name" value="Kinesin_motor_dom_sf"/>
</dbReference>
<evidence type="ECO:0000259" key="6">
    <source>
        <dbReference type="PROSITE" id="PS50067"/>
    </source>
</evidence>
<dbReference type="InterPro" id="IPR001752">
    <property type="entry name" value="Kinesin_motor_dom"/>
</dbReference>
<dbReference type="GO" id="GO:0005875">
    <property type="term" value="C:microtubule associated complex"/>
    <property type="evidence" value="ECO:0007669"/>
    <property type="project" value="TreeGrafter"/>
</dbReference>
<feature type="non-terminal residue" evidence="7">
    <location>
        <position position="1"/>
    </location>
</feature>
<dbReference type="GO" id="GO:0007018">
    <property type="term" value="P:microtubule-based movement"/>
    <property type="evidence" value="ECO:0007669"/>
    <property type="project" value="InterPro"/>
</dbReference>
<evidence type="ECO:0000313" key="7">
    <source>
        <dbReference type="EMBL" id="JAT44931.1"/>
    </source>
</evidence>
<dbReference type="PROSITE" id="PS50067">
    <property type="entry name" value="KINESIN_MOTOR_2"/>
    <property type="match status" value="1"/>
</dbReference>
<keyword evidence="4" id="KW-0067">ATP-binding</keyword>
<feature type="domain" description="Kinesin motor" evidence="6">
    <location>
        <begin position="64"/>
        <end position="398"/>
    </location>
</feature>
<keyword evidence="4" id="KW-0547">Nucleotide-binding</keyword>
<dbReference type="SMART" id="SM00129">
    <property type="entry name" value="KISc"/>
    <property type="match status" value="1"/>
</dbReference>
<keyword evidence="1" id="KW-0493">Microtubule</keyword>
<dbReference type="InterPro" id="IPR010994">
    <property type="entry name" value="RuvA_2-like"/>
</dbReference>
<name>A0A1D1XRF0_9ARAE</name>
<dbReference type="PRINTS" id="PR00380">
    <property type="entry name" value="KINESINHEAVY"/>
</dbReference>
<evidence type="ECO:0000256" key="1">
    <source>
        <dbReference type="ARBA" id="ARBA00022701"/>
    </source>
</evidence>
<dbReference type="PANTHER" id="PTHR47969:SF9">
    <property type="entry name" value="KINESIN-LIKE PROTEIN"/>
    <property type="match status" value="1"/>
</dbReference>
<dbReference type="AlphaFoldDB" id="A0A1D1XRF0"/>
<dbReference type="FunFam" id="1.10.150.280:FF:000003">
    <property type="entry name" value="Kinesin-like protein KIN-10C"/>
    <property type="match status" value="1"/>
</dbReference>
<dbReference type="SUPFAM" id="SSF47781">
    <property type="entry name" value="RuvA domain 2-like"/>
    <property type="match status" value="1"/>
</dbReference>
<dbReference type="GO" id="GO:0008017">
    <property type="term" value="F:microtubule binding"/>
    <property type="evidence" value="ECO:0007669"/>
    <property type="project" value="InterPro"/>
</dbReference>
<dbReference type="GO" id="GO:0007052">
    <property type="term" value="P:mitotic spindle organization"/>
    <property type="evidence" value="ECO:0007669"/>
    <property type="project" value="TreeGrafter"/>
</dbReference>
<reference evidence="7" key="1">
    <citation type="submission" date="2015-07" db="EMBL/GenBank/DDBJ databases">
        <title>Transcriptome Assembly of Anthurium amnicola.</title>
        <authorList>
            <person name="Suzuki J."/>
        </authorList>
    </citation>
    <scope>NUCLEOTIDE SEQUENCE</scope>
</reference>
<dbReference type="GO" id="GO:0005524">
    <property type="term" value="F:ATP binding"/>
    <property type="evidence" value="ECO:0007669"/>
    <property type="project" value="UniProtKB-UniRule"/>
</dbReference>
<dbReference type="Gene3D" id="1.10.150.280">
    <property type="entry name" value="AF1531-like domain"/>
    <property type="match status" value="1"/>
</dbReference>
<organism evidence="7">
    <name type="scientific">Anthurium amnicola</name>
    <dbReference type="NCBI Taxonomy" id="1678845"/>
    <lineage>
        <taxon>Eukaryota</taxon>
        <taxon>Viridiplantae</taxon>
        <taxon>Streptophyta</taxon>
        <taxon>Embryophyta</taxon>
        <taxon>Tracheophyta</taxon>
        <taxon>Spermatophyta</taxon>
        <taxon>Magnoliopsida</taxon>
        <taxon>Liliopsida</taxon>
        <taxon>Araceae</taxon>
        <taxon>Pothoideae</taxon>
        <taxon>Potheae</taxon>
        <taxon>Anthurium</taxon>
    </lineage>
</organism>
<feature type="region of interest" description="Disordered" evidence="5">
    <location>
        <begin position="402"/>
        <end position="424"/>
    </location>
</feature>
<evidence type="ECO:0000256" key="4">
    <source>
        <dbReference type="PROSITE-ProRule" id="PRU00283"/>
    </source>
</evidence>
<dbReference type="InterPro" id="IPR027417">
    <property type="entry name" value="P-loop_NTPase"/>
</dbReference>
<dbReference type="Pfam" id="PF00225">
    <property type="entry name" value="Kinesin"/>
    <property type="match status" value="1"/>
</dbReference>
<comment type="similarity">
    <text evidence="3">Belongs to the TRAFAC class myosin-kinesin ATPase superfamily. Kinesin family. KIN-10 subfamily.</text>
</comment>
<evidence type="ECO:0000256" key="5">
    <source>
        <dbReference type="SAM" id="MobiDB-lite"/>
    </source>
</evidence>
<dbReference type="GO" id="GO:0051231">
    <property type="term" value="P:spindle elongation"/>
    <property type="evidence" value="ECO:0007669"/>
    <property type="project" value="TreeGrafter"/>
</dbReference>
<feature type="compositionally biased region" description="Basic and acidic residues" evidence="5">
    <location>
        <begin position="591"/>
        <end position="600"/>
    </location>
</feature>
<proteinExistence type="inferred from homology"/>